<keyword evidence="1" id="KW-0732">Signal</keyword>
<evidence type="ECO:0000313" key="3">
    <source>
        <dbReference type="WBParaSite" id="MhA1_Contig7.frz3.gene37"/>
    </source>
</evidence>
<name>A0A1I8BW95_MELHA</name>
<reference evidence="3" key="1">
    <citation type="submission" date="2016-11" db="UniProtKB">
        <authorList>
            <consortium name="WormBaseParasite"/>
        </authorList>
    </citation>
    <scope>IDENTIFICATION</scope>
</reference>
<sequence length="152" mass="17867">MKIAGSIIFVFINSIVWKLTTQVSEIEKKRNAYIKENGKTDLVRTFYPGEDMQITLIDLYKGENPKFREAYDNYFSNKKSMHRKPILDKVDRHLWVDFIRGILLLVVYGEVSYKAHKIDPIFVKVVLATQGYKIEERQNIDLKIILSFKTSF</sequence>
<evidence type="ECO:0000313" key="2">
    <source>
        <dbReference type="Proteomes" id="UP000095281"/>
    </source>
</evidence>
<proteinExistence type="predicted"/>
<feature type="signal peptide" evidence="1">
    <location>
        <begin position="1"/>
        <end position="18"/>
    </location>
</feature>
<dbReference type="AlphaFoldDB" id="A0A1I8BW95"/>
<accession>A0A1I8BW95</accession>
<organism evidence="2 3">
    <name type="scientific">Meloidogyne hapla</name>
    <name type="common">Root-knot nematode worm</name>
    <dbReference type="NCBI Taxonomy" id="6305"/>
    <lineage>
        <taxon>Eukaryota</taxon>
        <taxon>Metazoa</taxon>
        <taxon>Ecdysozoa</taxon>
        <taxon>Nematoda</taxon>
        <taxon>Chromadorea</taxon>
        <taxon>Rhabditida</taxon>
        <taxon>Tylenchina</taxon>
        <taxon>Tylenchomorpha</taxon>
        <taxon>Tylenchoidea</taxon>
        <taxon>Meloidogynidae</taxon>
        <taxon>Meloidogyninae</taxon>
        <taxon>Meloidogyne</taxon>
    </lineage>
</organism>
<feature type="chain" id="PRO_5009316231" evidence="1">
    <location>
        <begin position="19"/>
        <end position="152"/>
    </location>
</feature>
<dbReference type="Proteomes" id="UP000095281">
    <property type="component" value="Unplaced"/>
</dbReference>
<evidence type="ECO:0000256" key="1">
    <source>
        <dbReference type="SAM" id="SignalP"/>
    </source>
</evidence>
<dbReference type="WBParaSite" id="MhA1_Contig7.frz3.gene37">
    <property type="protein sequence ID" value="MhA1_Contig7.frz3.gene37"/>
    <property type="gene ID" value="MhA1_Contig7.frz3.gene37"/>
</dbReference>
<keyword evidence="2" id="KW-1185">Reference proteome</keyword>
<protein>
    <submittedName>
        <fullName evidence="3">Exported protein</fullName>
    </submittedName>
</protein>